<keyword evidence="7" id="KW-1185">Reference proteome</keyword>
<dbReference type="PRINTS" id="PR00039">
    <property type="entry name" value="HTHLYSR"/>
</dbReference>
<dbReference type="InterPro" id="IPR005119">
    <property type="entry name" value="LysR_subst-bd"/>
</dbReference>
<dbReference type="Proteomes" id="UP000181897">
    <property type="component" value="Chromosome"/>
</dbReference>
<dbReference type="Gene3D" id="3.40.190.10">
    <property type="entry name" value="Periplasmic binding protein-like II"/>
    <property type="match status" value="2"/>
</dbReference>
<organism evidence="6 7">
    <name type="scientific">Sulfitobacter alexandrii</name>
    <dbReference type="NCBI Taxonomy" id="1917485"/>
    <lineage>
        <taxon>Bacteria</taxon>
        <taxon>Pseudomonadati</taxon>
        <taxon>Pseudomonadota</taxon>
        <taxon>Alphaproteobacteria</taxon>
        <taxon>Rhodobacterales</taxon>
        <taxon>Roseobacteraceae</taxon>
        <taxon>Sulfitobacter</taxon>
    </lineage>
</organism>
<evidence type="ECO:0000256" key="1">
    <source>
        <dbReference type="ARBA" id="ARBA00009437"/>
    </source>
</evidence>
<dbReference type="GO" id="GO:0032993">
    <property type="term" value="C:protein-DNA complex"/>
    <property type="evidence" value="ECO:0007669"/>
    <property type="project" value="TreeGrafter"/>
</dbReference>
<dbReference type="InterPro" id="IPR012787">
    <property type="entry name" value="TF_PcaQ"/>
</dbReference>
<dbReference type="AlphaFoldDB" id="A0A1J0WLF8"/>
<reference evidence="6 7" key="1">
    <citation type="submission" date="2016-11" db="EMBL/GenBank/DDBJ databases">
        <title>Complete genome sequence of Sulfitobacter sp. AM1-D1, a toxic bacteria associated with marine dinoflagellate Alexandrium minutum in East China Sea.</title>
        <authorList>
            <person name="Yang Q."/>
            <person name="Zhang X."/>
            <person name="Tian X."/>
        </authorList>
    </citation>
    <scope>NUCLEOTIDE SEQUENCE [LARGE SCALE GENOMIC DNA]</scope>
    <source>
        <strain evidence="6 7">AM1-D1</strain>
    </source>
</reference>
<dbReference type="PANTHER" id="PTHR30346">
    <property type="entry name" value="TRANSCRIPTIONAL DUAL REGULATOR HCAR-RELATED"/>
    <property type="match status" value="1"/>
</dbReference>
<dbReference type="InterPro" id="IPR000847">
    <property type="entry name" value="LysR_HTH_N"/>
</dbReference>
<dbReference type="PROSITE" id="PS50931">
    <property type="entry name" value="HTH_LYSR"/>
    <property type="match status" value="1"/>
</dbReference>
<evidence type="ECO:0000313" key="7">
    <source>
        <dbReference type="Proteomes" id="UP000181897"/>
    </source>
</evidence>
<evidence type="ECO:0000256" key="3">
    <source>
        <dbReference type="ARBA" id="ARBA00023125"/>
    </source>
</evidence>
<dbReference type="SUPFAM" id="SSF46785">
    <property type="entry name" value="Winged helix' DNA-binding domain"/>
    <property type="match status" value="1"/>
</dbReference>
<dbReference type="SUPFAM" id="SSF53850">
    <property type="entry name" value="Periplasmic binding protein-like II"/>
    <property type="match status" value="1"/>
</dbReference>
<keyword evidence="4" id="KW-0804">Transcription</keyword>
<sequence length="321" mass="34580">MEFKQTRRIKMRHLSAFVETVRCGSLKGAAERMFLTQPTVSKTLADLEHILGVTLLHRGRAGIALTREGAVFRQFAEQGLAAVDHGLTSLAALSAGRAAPLRIGTLPSVSADLLPDVILQFERLSPATPVTVIEGPIATSIDGLRAGDLDLVIGRMGSPDRMNGISFTQLYSERVVFAAARHHPAEGVRDASALAEHRVLYPPPNAAIRPLVDRFMIEKGIAAFPRLLETVSAAFGRAMMLGPAHAVWIISQGVVARDVAAGRVSILPIDTDSMSGPVGMMTRSEEEPTPALRLFRQALADTLDEGRHHPAPHRSRGFTTT</sequence>
<dbReference type="Pfam" id="PF03466">
    <property type="entry name" value="LysR_substrate"/>
    <property type="match status" value="1"/>
</dbReference>
<dbReference type="GO" id="GO:0003677">
    <property type="term" value="F:DNA binding"/>
    <property type="evidence" value="ECO:0007669"/>
    <property type="project" value="UniProtKB-KW"/>
</dbReference>
<feature type="domain" description="HTH lysR-type" evidence="5">
    <location>
        <begin position="9"/>
        <end position="66"/>
    </location>
</feature>
<dbReference type="NCBIfam" id="TIGR02424">
    <property type="entry name" value="TF_pcaQ"/>
    <property type="match status" value="1"/>
</dbReference>
<dbReference type="GO" id="GO:0003700">
    <property type="term" value="F:DNA-binding transcription factor activity"/>
    <property type="evidence" value="ECO:0007669"/>
    <property type="project" value="InterPro"/>
</dbReference>
<dbReference type="STRING" id="1917485.BOO69_18075"/>
<dbReference type="Gene3D" id="1.10.10.10">
    <property type="entry name" value="Winged helix-like DNA-binding domain superfamily/Winged helix DNA-binding domain"/>
    <property type="match status" value="1"/>
</dbReference>
<keyword evidence="2" id="KW-0805">Transcription regulation</keyword>
<evidence type="ECO:0000256" key="4">
    <source>
        <dbReference type="ARBA" id="ARBA00023163"/>
    </source>
</evidence>
<dbReference type="EMBL" id="CP018076">
    <property type="protein sequence ID" value="APE45107.1"/>
    <property type="molecule type" value="Genomic_DNA"/>
</dbReference>
<dbReference type="KEGG" id="suam:BOO69_18075"/>
<name>A0A1J0WLF8_9RHOB</name>
<dbReference type="InterPro" id="IPR036390">
    <property type="entry name" value="WH_DNA-bd_sf"/>
</dbReference>
<keyword evidence="3" id="KW-0238">DNA-binding</keyword>
<dbReference type="OrthoDB" id="9803030at2"/>
<gene>
    <name evidence="6" type="ORF">BOO69_18075</name>
</gene>
<evidence type="ECO:0000259" key="5">
    <source>
        <dbReference type="PROSITE" id="PS50931"/>
    </source>
</evidence>
<comment type="similarity">
    <text evidence="1">Belongs to the LysR transcriptional regulatory family.</text>
</comment>
<proteinExistence type="inferred from homology"/>
<evidence type="ECO:0000256" key="2">
    <source>
        <dbReference type="ARBA" id="ARBA00023015"/>
    </source>
</evidence>
<protein>
    <submittedName>
        <fullName evidence="6">Pca operon transcription factor PcaQ</fullName>
    </submittedName>
</protein>
<dbReference type="InterPro" id="IPR036388">
    <property type="entry name" value="WH-like_DNA-bd_sf"/>
</dbReference>
<dbReference type="Pfam" id="PF00126">
    <property type="entry name" value="HTH_1"/>
    <property type="match status" value="1"/>
</dbReference>
<evidence type="ECO:0000313" key="6">
    <source>
        <dbReference type="EMBL" id="APE45107.1"/>
    </source>
</evidence>
<dbReference type="PANTHER" id="PTHR30346:SF9">
    <property type="entry name" value="LYSR FAMILY TRANSCRIPTIONAL REGULATOR"/>
    <property type="match status" value="1"/>
</dbReference>
<dbReference type="GO" id="GO:0045893">
    <property type="term" value="P:positive regulation of DNA-templated transcription"/>
    <property type="evidence" value="ECO:0007669"/>
    <property type="project" value="InterPro"/>
</dbReference>
<accession>A0A1J0WLF8</accession>
<dbReference type="GO" id="GO:0019619">
    <property type="term" value="P:3,4-dihydroxybenzoate catabolic process"/>
    <property type="evidence" value="ECO:0007669"/>
    <property type="project" value="InterPro"/>
</dbReference>
<dbReference type="RefSeq" id="WP_071973454.1">
    <property type="nucleotide sequence ID" value="NZ_CP018076.1"/>
</dbReference>